<comment type="caution">
    <text evidence="1">The sequence shown here is derived from an EMBL/GenBank/DDBJ whole genome shotgun (WGS) entry which is preliminary data.</text>
</comment>
<name>A0A6L2LKX7_TANCI</name>
<proteinExistence type="predicted"/>
<accession>A0A6L2LKX7</accession>
<evidence type="ECO:0000313" key="1">
    <source>
        <dbReference type="EMBL" id="GEU61647.1"/>
    </source>
</evidence>
<dbReference type="EMBL" id="BKCJ010004540">
    <property type="protein sequence ID" value="GEU61647.1"/>
    <property type="molecule type" value="Genomic_DNA"/>
</dbReference>
<reference evidence="1" key="1">
    <citation type="journal article" date="2019" name="Sci. Rep.">
        <title>Draft genome of Tanacetum cinerariifolium, the natural source of mosquito coil.</title>
        <authorList>
            <person name="Yamashiro T."/>
            <person name="Shiraishi A."/>
            <person name="Satake H."/>
            <person name="Nakayama K."/>
        </authorList>
    </citation>
    <scope>NUCLEOTIDE SEQUENCE</scope>
</reference>
<dbReference type="AlphaFoldDB" id="A0A6L2LKX7"/>
<organism evidence="1">
    <name type="scientific">Tanacetum cinerariifolium</name>
    <name type="common">Dalmatian daisy</name>
    <name type="synonym">Chrysanthemum cinerariifolium</name>
    <dbReference type="NCBI Taxonomy" id="118510"/>
    <lineage>
        <taxon>Eukaryota</taxon>
        <taxon>Viridiplantae</taxon>
        <taxon>Streptophyta</taxon>
        <taxon>Embryophyta</taxon>
        <taxon>Tracheophyta</taxon>
        <taxon>Spermatophyta</taxon>
        <taxon>Magnoliopsida</taxon>
        <taxon>eudicotyledons</taxon>
        <taxon>Gunneridae</taxon>
        <taxon>Pentapetalae</taxon>
        <taxon>asterids</taxon>
        <taxon>campanulids</taxon>
        <taxon>Asterales</taxon>
        <taxon>Asteraceae</taxon>
        <taxon>Asteroideae</taxon>
        <taxon>Anthemideae</taxon>
        <taxon>Anthemidinae</taxon>
        <taxon>Tanacetum</taxon>
    </lineage>
</organism>
<gene>
    <name evidence="1" type="ORF">Tci_033625</name>
</gene>
<sequence length="149" mass="16877">MNVFVWISFGSTIKLVSFDKGQVVTFNGKFICGFRNSDYRTRSQSDNTVGNLQGFIIHGIEVFKGNEEVTKVIDVKNWRIDNSWILSALASKASMVKNKGLITEAYEWDEEEVSSYENEMVEVKVLMELAEDNDAVSKECARNGEWCGN</sequence>
<protein>
    <submittedName>
        <fullName evidence="1">Uncharacterized protein</fullName>
    </submittedName>
</protein>